<gene>
    <name evidence="2" type="ORF">NPIL_233711</name>
</gene>
<sequence>MHFARGGGNFSRKWPPIQRLISTSCNCLVEAAHYANNDIDDGSKEPSEMDVRNPLHNPKLSFSQTRLKLSAASNKV</sequence>
<organism evidence="2 3">
    <name type="scientific">Nephila pilipes</name>
    <name type="common">Giant wood spider</name>
    <name type="synonym">Nephila maculata</name>
    <dbReference type="NCBI Taxonomy" id="299642"/>
    <lineage>
        <taxon>Eukaryota</taxon>
        <taxon>Metazoa</taxon>
        <taxon>Ecdysozoa</taxon>
        <taxon>Arthropoda</taxon>
        <taxon>Chelicerata</taxon>
        <taxon>Arachnida</taxon>
        <taxon>Araneae</taxon>
        <taxon>Araneomorphae</taxon>
        <taxon>Entelegynae</taxon>
        <taxon>Araneoidea</taxon>
        <taxon>Nephilidae</taxon>
        <taxon>Nephila</taxon>
    </lineage>
</organism>
<feature type="region of interest" description="Disordered" evidence="1">
    <location>
        <begin position="37"/>
        <end position="57"/>
    </location>
</feature>
<dbReference type="Proteomes" id="UP000887013">
    <property type="component" value="Unassembled WGS sequence"/>
</dbReference>
<evidence type="ECO:0000256" key="1">
    <source>
        <dbReference type="SAM" id="MobiDB-lite"/>
    </source>
</evidence>
<dbReference type="AlphaFoldDB" id="A0A8X6U7Y5"/>
<protein>
    <submittedName>
        <fullName evidence="2">Uncharacterized protein</fullName>
    </submittedName>
</protein>
<feature type="compositionally biased region" description="Basic and acidic residues" evidence="1">
    <location>
        <begin position="41"/>
        <end position="53"/>
    </location>
</feature>
<comment type="caution">
    <text evidence="2">The sequence shown here is derived from an EMBL/GenBank/DDBJ whole genome shotgun (WGS) entry which is preliminary data.</text>
</comment>
<evidence type="ECO:0000313" key="3">
    <source>
        <dbReference type="Proteomes" id="UP000887013"/>
    </source>
</evidence>
<evidence type="ECO:0000313" key="2">
    <source>
        <dbReference type="EMBL" id="GFT83696.1"/>
    </source>
</evidence>
<proteinExistence type="predicted"/>
<name>A0A8X6U7Y5_NEPPI</name>
<dbReference type="EMBL" id="BMAW01119244">
    <property type="protein sequence ID" value="GFT83696.1"/>
    <property type="molecule type" value="Genomic_DNA"/>
</dbReference>
<accession>A0A8X6U7Y5</accession>
<keyword evidence="3" id="KW-1185">Reference proteome</keyword>
<reference evidence="2" key="1">
    <citation type="submission" date="2020-08" db="EMBL/GenBank/DDBJ databases">
        <title>Multicomponent nature underlies the extraordinary mechanical properties of spider dragline silk.</title>
        <authorList>
            <person name="Kono N."/>
            <person name="Nakamura H."/>
            <person name="Mori M."/>
            <person name="Yoshida Y."/>
            <person name="Ohtoshi R."/>
            <person name="Malay A.D."/>
            <person name="Moran D.A.P."/>
            <person name="Tomita M."/>
            <person name="Numata K."/>
            <person name="Arakawa K."/>
        </authorList>
    </citation>
    <scope>NUCLEOTIDE SEQUENCE</scope>
</reference>